<keyword evidence="6 9" id="KW-0812">Transmembrane</keyword>
<evidence type="ECO:0000256" key="4">
    <source>
        <dbReference type="ARBA" id="ARBA00022475"/>
    </source>
</evidence>
<dbReference type="GO" id="GO:0005886">
    <property type="term" value="C:plasma membrane"/>
    <property type="evidence" value="ECO:0007669"/>
    <property type="project" value="UniProtKB-SubCell"/>
</dbReference>
<keyword evidence="7 9" id="KW-1133">Transmembrane helix</keyword>
<keyword evidence="5" id="KW-0592">Phosphate transport</keyword>
<sequence>MSTTNERRQEYRAMFKQNVEKRLVVDKIVRIIVFACVILAIIPLGSILVEVFKNGIAAISYEFLTETPGAIGSGEGGIGPAIQGTLIIIGLSSLIGVPIGVMSGIYLSEYGDNKLAKSIRFFNDVFMEFPSIVLGIFAFLVIVLILGHFSVWAGAFALSLIMFPIVARTTEESLKMVPITYREAGTALGLKKWVITFRIVVSAAKNGMITGILLSVSRIGGETAPLIMTILGSSQFFSSMDVPMDALPLRIWRLSLLPYDSAQLQGWGAALVLIFIILGINLAVRYFFANKKDKNRIFGQLIKKGVKSKN</sequence>
<comment type="similarity">
    <text evidence="2 9">Belongs to the binding-protein-dependent transport system permease family. CysTW subfamily.</text>
</comment>
<dbReference type="Pfam" id="PF00528">
    <property type="entry name" value="BPD_transp_1"/>
    <property type="match status" value="1"/>
</dbReference>
<keyword evidence="3" id="KW-0813">Transport</keyword>
<evidence type="ECO:0000256" key="5">
    <source>
        <dbReference type="ARBA" id="ARBA00022592"/>
    </source>
</evidence>
<dbReference type="EMBL" id="JNVL01000003">
    <property type="protein sequence ID" value="KER06937.1"/>
    <property type="molecule type" value="Genomic_DNA"/>
</dbReference>
<gene>
    <name evidence="11" type="primary">pstA</name>
    <name evidence="11" type="ORF">AAA799E16_00283</name>
</gene>
<keyword evidence="12" id="KW-1185">Reference proteome</keyword>
<evidence type="ECO:0000256" key="2">
    <source>
        <dbReference type="ARBA" id="ARBA00007069"/>
    </source>
</evidence>
<keyword evidence="4 9" id="KW-1003">Cell membrane</keyword>
<dbReference type="InterPro" id="IPR035906">
    <property type="entry name" value="MetI-like_sf"/>
</dbReference>
<protein>
    <recommendedName>
        <fullName evidence="9">Phosphate transport system permease protein PstA</fullName>
    </recommendedName>
</protein>
<accession>A0A081S7N4</accession>
<evidence type="ECO:0000313" key="12">
    <source>
        <dbReference type="Proteomes" id="UP000028027"/>
    </source>
</evidence>
<evidence type="ECO:0000259" key="10">
    <source>
        <dbReference type="PROSITE" id="PS50928"/>
    </source>
</evidence>
<dbReference type="PATRIC" id="fig|1502292.3.peg.235"/>
<feature type="transmembrane region" description="Helical" evidence="9">
    <location>
        <begin position="125"/>
        <end position="145"/>
    </location>
</feature>
<organism evidence="11 12">
    <name type="scientific">Marine Group I thaumarchaeote SCGC AAA799-E16</name>
    <dbReference type="NCBI Taxonomy" id="1502292"/>
    <lineage>
        <taxon>Archaea</taxon>
        <taxon>Nitrososphaerota</taxon>
        <taxon>Marine Group I</taxon>
    </lineage>
</organism>
<evidence type="ECO:0000256" key="9">
    <source>
        <dbReference type="RuleBase" id="RU363043"/>
    </source>
</evidence>
<evidence type="ECO:0000313" key="11">
    <source>
        <dbReference type="EMBL" id="KER06937.1"/>
    </source>
</evidence>
<dbReference type="GO" id="GO:0005315">
    <property type="term" value="F:phosphate transmembrane transporter activity"/>
    <property type="evidence" value="ECO:0007669"/>
    <property type="project" value="InterPro"/>
</dbReference>
<dbReference type="InterPro" id="IPR005672">
    <property type="entry name" value="Phosphate_PstA"/>
</dbReference>
<comment type="subcellular location">
    <subcellularLocation>
        <location evidence="1 9">Cell membrane</location>
        <topology evidence="1 9">Multi-pass membrane protein</topology>
    </subcellularLocation>
</comment>
<dbReference type="InterPro" id="IPR000515">
    <property type="entry name" value="MetI-like"/>
</dbReference>
<name>A0A081S7N4_9ARCH</name>
<dbReference type="PANTHER" id="PTHR42922">
    <property type="entry name" value="PHOSPHATE TRANSPORT SYSTEM PERMEASE PROTEIN PSTA"/>
    <property type="match status" value="1"/>
</dbReference>
<proteinExistence type="inferred from homology"/>
<feature type="transmembrane region" description="Helical" evidence="9">
    <location>
        <begin position="264"/>
        <end position="288"/>
    </location>
</feature>
<dbReference type="Proteomes" id="UP000028027">
    <property type="component" value="Unassembled WGS sequence"/>
</dbReference>
<dbReference type="CDD" id="cd06261">
    <property type="entry name" value="TM_PBP2"/>
    <property type="match status" value="1"/>
</dbReference>
<evidence type="ECO:0000256" key="7">
    <source>
        <dbReference type="ARBA" id="ARBA00022989"/>
    </source>
</evidence>
<evidence type="ECO:0000256" key="8">
    <source>
        <dbReference type="ARBA" id="ARBA00023136"/>
    </source>
</evidence>
<comment type="caution">
    <text evidence="9">Lacks conserved residue(s) required for the propagation of feature annotation.</text>
</comment>
<dbReference type="NCBIfam" id="TIGR00974">
    <property type="entry name" value="3a0107s02c"/>
    <property type="match status" value="1"/>
</dbReference>
<dbReference type="PANTHER" id="PTHR42922:SF1">
    <property type="entry name" value="PHOSPHATE TRANSPORT SYSTEM PERMEASE PROTEIN PSTA"/>
    <property type="match status" value="1"/>
</dbReference>
<feature type="transmembrane region" description="Helical" evidence="9">
    <location>
        <begin position="28"/>
        <end position="49"/>
    </location>
</feature>
<evidence type="ECO:0000256" key="1">
    <source>
        <dbReference type="ARBA" id="ARBA00004651"/>
    </source>
</evidence>
<dbReference type="SUPFAM" id="SSF161098">
    <property type="entry name" value="MetI-like"/>
    <property type="match status" value="1"/>
</dbReference>
<reference evidence="11 12" key="1">
    <citation type="submission" date="2014-06" db="EMBL/GenBank/DDBJ databases">
        <authorList>
            <person name="Ngugi D.K."/>
            <person name="Blom J."/>
            <person name="Alam I."/>
            <person name="Rashid M."/>
            <person name="Ba Alawi W."/>
            <person name="Zhang G."/>
            <person name="Hikmawan T."/>
            <person name="Guan Y."/>
            <person name="Antunes A."/>
            <person name="Siam R."/>
            <person name="Eldorry H."/>
            <person name="Bajic V."/>
            <person name="Stingl U."/>
        </authorList>
    </citation>
    <scope>NUCLEOTIDE SEQUENCE [LARGE SCALE GENOMIC DNA]</scope>
    <source>
        <strain evidence="11">SCGC AAA799-E16</strain>
    </source>
</reference>
<dbReference type="AlphaFoldDB" id="A0A081S7N4"/>
<dbReference type="InterPro" id="IPR051408">
    <property type="entry name" value="Phosphate_transprt_permease"/>
</dbReference>
<dbReference type="GO" id="GO:0035435">
    <property type="term" value="P:phosphate ion transmembrane transport"/>
    <property type="evidence" value="ECO:0007669"/>
    <property type="project" value="InterPro"/>
</dbReference>
<evidence type="ECO:0000256" key="3">
    <source>
        <dbReference type="ARBA" id="ARBA00022448"/>
    </source>
</evidence>
<evidence type="ECO:0000256" key="6">
    <source>
        <dbReference type="ARBA" id="ARBA00022692"/>
    </source>
</evidence>
<feature type="transmembrane region" description="Helical" evidence="9">
    <location>
        <begin position="81"/>
        <end position="105"/>
    </location>
</feature>
<keyword evidence="8 9" id="KW-0472">Membrane</keyword>
<comment type="caution">
    <text evidence="11">The sequence shown here is derived from an EMBL/GenBank/DDBJ whole genome shotgun (WGS) entry which is preliminary data.</text>
</comment>
<dbReference type="Gene3D" id="1.10.3720.10">
    <property type="entry name" value="MetI-like"/>
    <property type="match status" value="1"/>
</dbReference>
<dbReference type="PROSITE" id="PS50928">
    <property type="entry name" value="ABC_TM1"/>
    <property type="match status" value="1"/>
</dbReference>
<feature type="domain" description="ABC transmembrane type-1" evidence="10">
    <location>
        <begin position="82"/>
        <end position="288"/>
    </location>
</feature>